<dbReference type="RefSeq" id="WP_242996461.1">
    <property type="nucleotide sequence ID" value="NZ_BRPJ01000087.1"/>
</dbReference>
<gene>
    <name evidence="2" type="ORF">LAD12857_41270</name>
</gene>
<feature type="transmembrane region" description="Helical" evidence="1">
    <location>
        <begin position="118"/>
        <end position="137"/>
    </location>
</feature>
<dbReference type="Pfam" id="PF06182">
    <property type="entry name" value="ABC2_membrane_6"/>
    <property type="match status" value="1"/>
</dbReference>
<evidence type="ECO:0000313" key="2">
    <source>
        <dbReference type="EMBL" id="GLB32204.1"/>
    </source>
</evidence>
<dbReference type="EMBL" id="BRPJ01000087">
    <property type="protein sequence ID" value="GLB32204.1"/>
    <property type="molecule type" value="Genomic_DNA"/>
</dbReference>
<evidence type="ECO:0000313" key="3">
    <source>
        <dbReference type="Proteomes" id="UP001419084"/>
    </source>
</evidence>
<feature type="transmembrane region" description="Helical" evidence="1">
    <location>
        <begin position="27"/>
        <end position="50"/>
    </location>
</feature>
<sequence>MNRMKRNLRVVRVLIDMRLQNLMMFRLSFFGPFFVDSCVFLIQLCVFQAVYSNVDRIGTWGKGQMILYIGTFSMINALNMVLYFFGINNIPDKIKNGDMDLYLTKPVSPLLRLTFERINPGSVPLLLLSGVIIAYGIKEGGIKVTPFLVLGYVFWVAVMTVLYYLVEVLIRSLSFFILSSGNAVILEEAGLTLCMQLPGIVFYGFYKVIFYMILPYGIMATLPVQFLITELTAGGAVWGIVVAVAFTLLTAFVWKQGIRHYNSASS</sequence>
<evidence type="ECO:0000256" key="1">
    <source>
        <dbReference type="SAM" id="Phobius"/>
    </source>
</evidence>
<feature type="transmembrane region" description="Helical" evidence="1">
    <location>
        <begin position="208"/>
        <end position="229"/>
    </location>
</feature>
<dbReference type="InterPro" id="IPR010390">
    <property type="entry name" value="ABC-2_transporter-like"/>
</dbReference>
<keyword evidence="1" id="KW-0812">Transmembrane</keyword>
<dbReference type="PANTHER" id="PTHR36833:SF1">
    <property type="entry name" value="INTEGRAL MEMBRANE TRANSPORT PROTEIN"/>
    <property type="match status" value="1"/>
</dbReference>
<dbReference type="Proteomes" id="UP001419084">
    <property type="component" value="Unassembled WGS sequence"/>
</dbReference>
<comment type="caution">
    <text evidence="2">The sequence shown here is derived from an EMBL/GenBank/DDBJ whole genome shotgun (WGS) entry which is preliminary data.</text>
</comment>
<keyword evidence="1" id="KW-1133">Transmembrane helix</keyword>
<proteinExistence type="predicted"/>
<protein>
    <submittedName>
        <fullName evidence="2">ABC transporter permease</fullName>
    </submittedName>
</protein>
<accession>A0ABQ5MBL7</accession>
<name>A0ABQ5MBL7_9FIRM</name>
<feature type="transmembrane region" description="Helical" evidence="1">
    <location>
        <begin position="235"/>
        <end position="254"/>
    </location>
</feature>
<dbReference type="PANTHER" id="PTHR36833">
    <property type="entry name" value="SLR0610 PROTEIN-RELATED"/>
    <property type="match status" value="1"/>
</dbReference>
<feature type="transmembrane region" description="Helical" evidence="1">
    <location>
        <begin position="149"/>
        <end position="170"/>
    </location>
</feature>
<keyword evidence="1" id="KW-0472">Membrane</keyword>
<reference evidence="2 3" key="1">
    <citation type="journal article" date="2024" name="Int. J. Syst. Evol. Microbiol.">
        <title>Lacrimispora brassicae sp. nov. isolated from fermented cabbage, and proposal of Clostridium indicum Gundawar et al. 2019 and Clostridium methoxybenzovorans Mechichi et al. 1999 as heterotypic synonyms of Lacrimispora amygdalina (Parshina et al. 2003) Haas and Blanchard 2020 and Lacrimispora indolis (McClung and McCoy 1957) Haas and Blanchard 2020, respectively.</title>
        <authorList>
            <person name="Kobayashi H."/>
            <person name="Tanizawa Y."/>
            <person name="Sakamoto M."/>
            <person name="Ohkuma M."/>
            <person name="Tohno M."/>
        </authorList>
    </citation>
    <scope>NUCLEOTIDE SEQUENCE [LARGE SCALE GENOMIC DNA]</scope>
    <source>
        <strain evidence="2 3">DSM 12857</strain>
    </source>
</reference>
<feature type="transmembrane region" description="Helical" evidence="1">
    <location>
        <begin position="65"/>
        <end position="85"/>
    </location>
</feature>
<keyword evidence="3" id="KW-1185">Reference proteome</keyword>
<organism evidence="2 3">
    <name type="scientific">Lacrimispora amygdalina</name>
    <dbReference type="NCBI Taxonomy" id="253257"/>
    <lineage>
        <taxon>Bacteria</taxon>
        <taxon>Bacillati</taxon>
        <taxon>Bacillota</taxon>
        <taxon>Clostridia</taxon>
        <taxon>Lachnospirales</taxon>
        <taxon>Lachnospiraceae</taxon>
        <taxon>Lacrimispora</taxon>
    </lineage>
</organism>